<dbReference type="PANTHER" id="PTHR46599:SF3">
    <property type="entry name" value="PIGGYBAC TRANSPOSABLE ELEMENT-DERIVED PROTEIN 4"/>
    <property type="match status" value="1"/>
</dbReference>
<feature type="domain" description="PiggyBac transposable element-derived protein" evidence="1">
    <location>
        <begin position="92"/>
        <end position="251"/>
    </location>
</feature>
<evidence type="ECO:0000313" key="2">
    <source>
        <dbReference type="EMBL" id="KAJ8300455.1"/>
    </source>
</evidence>
<accession>A0ABQ9E5Q7</accession>
<sequence>MSGVWVRAFPPEEKEVFKPYDELIGPRNMPDTNAQPVAYFYLFFTLNLMKQFVKETNRYAKTFIANKIGTIGANSRVHIWLKQGQLNVKEFKGHQLQGSDVILNLLGQSDLLNQQYHVYCDSFFSSIDIACRLARLGTYFTGTLRKNRPMPLVVKEADLSPDTSVFMRRGDLLAVAYRQSDKTPVRMISTYHSAKVLTGGKPKLVEKYNKYMGGVDLNDMMTGFYTDKRKSVKMWKKIVFNIIQRMIINAYVLYTQNTLDNPVKSRLRFTECIIDCLSADYNIDRKLSRRTRVAVELCKVKNPKDCACIVSDIKME</sequence>
<evidence type="ECO:0000259" key="1">
    <source>
        <dbReference type="Pfam" id="PF13843"/>
    </source>
</evidence>
<comment type="caution">
    <text evidence="2">The sequence shown here is derived from an EMBL/GenBank/DDBJ whole genome shotgun (WGS) entry which is preliminary data.</text>
</comment>
<dbReference type="InterPro" id="IPR029526">
    <property type="entry name" value="PGBD"/>
</dbReference>
<keyword evidence="3" id="KW-1185">Reference proteome</keyword>
<evidence type="ECO:0000313" key="3">
    <source>
        <dbReference type="Proteomes" id="UP001217089"/>
    </source>
</evidence>
<organism evidence="2 3">
    <name type="scientific">Tegillarca granosa</name>
    <name type="common">Malaysian cockle</name>
    <name type="synonym">Anadara granosa</name>
    <dbReference type="NCBI Taxonomy" id="220873"/>
    <lineage>
        <taxon>Eukaryota</taxon>
        <taxon>Metazoa</taxon>
        <taxon>Spiralia</taxon>
        <taxon>Lophotrochozoa</taxon>
        <taxon>Mollusca</taxon>
        <taxon>Bivalvia</taxon>
        <taxon>Autobranchia</taxon>
        <taxon>Pteriomorphia</taxon>
        <taxon>Arcoida</taxon>
        <taxon>Arcoidea</taxon>
        <taxon>Arcidae</taxon>
        <taxon>Tegillarca</taxon>
    </lineage>
</organism>
<proteinExistence type="predicted"/>
<dbReference type="Proteomes" id="UP001217089">
    <property type="component" value="Unassembled WGS sequence"/>
</dbReference>
<name>A0ABQ9E5Q7_TEGGR</name>
<gene>
    <name evidence="2" type="ORF">KUTeg_021974</name>
</gene>
<dbReference type="PANTHER" id="PTHR46599">
    <property type="entry name" value="PIGGYBAC TRANSPOSABLE ELEMENT-DERIVED PROTEIN 4"/>
    <property type="match status" value="1"/>
</dbReference>
<protein>
    <recommendedName>
        <fullName evidence="1">PiggyBac transposable element-derived protein domain-containing protein</fullName>
    </recommendedName>
</protein>
<dbReference type="Pfam" id="PF13843">
    <property type="entry name" value="DDE_Tnp_1_7"/>
    <property type="match status" value="1"/>
</dbReference>
<reference evidence="2 3" key="1">
    <citation type="submission" date="2022-12" db="EMBL/GenBank/DDBJ databases">
        <title>Chromosome-level genome of Tegillarca granosa.</title>
        <authorList>
            <person name="Kim J."/>
        </authorList>
    </citation>
    <scope>NUCLEOTIDE SEQUENCE [LARGE SCALE GENOMIC DNA]</scope>
    <source>
        <strain evidence="2">Teg-2019</strain>
        <tissue evidence="2">Adductor muscle</tissue>
    </source>
</reference>
<dbReference type="EMBL" id="JARBDR010000919">
    <property type="protein sequence ID" value="KAJ8300455.1"/>
    <property type="molecule type" value="Genomic_DNA"/>
</dbReference>